<evidence type="ECO:0000256" key="7">
    <source>
        <dbReference type="ARBA" id="ARBA00023136"/>
    </source>
</evidence>
<feature type="transmembrane region" description="Helical" evidence="8">
    <location>
        <begin position="138"/>
        <end position="160"/>
    </location>
</feature>
<evidence type="ECO:0000256" key="1">
    <source>
        <dbReference type="ARBA" id="ARBA00004651"/>
    </source>
</evidence>
<dbReference type="RefSeq" id="WP_241239680.1">
    <property type="nucleotide sequence ID" value="NZ_CP034588.1"/>
</dbReference>
<evidence type="ECO:0000313" key="9">
    <source>
        <dbReference type="EMBL" id="PWK54617.1"/>
    </source>
</evidence>
<feature type="transmembrane region" description="Helical" evidence="8">
    <location>
        <begin position="44"/>
        <end position="65"/>
    </location>
</feature>
<evidence type="ECO:0000256" key="3">
    <source>
        <dbReference type="ARBA" id="ARBA00022448"/>
    </source>
</evidence>
<feature type="transmembrane region" description="Helical" evidence="8">
    <location>
        <begin position="200"/>
        <end position="222"/>
    </location>
</feature>
<dbReference type="AlphaFoldDB" id="A0A316GIJ8"/>
<keyword evidence="10" id="KW-1185">Reference proteome</keyword>
<proteinExistence type="inferred from homology"/>
<reference evidence="9 10" key="1">
    <citation type="submission" date="2018-05" db="EMBL/GenBank/DDBJ databases">
        <title>Genomic Encyclopedia of Type Strains, Phase IV (KMG-IV): sequencing the most valuable type-strain genomes for metagenomic binning, comparative biology and taxonomic classification.</title>
        <authorList>
            <person name="Goeker M."/>
        </authorList>
    </citation>
    <scope>NUCLEOTIDE SEQUENCE [LARGE SCALE GENOMIC DNA]</scope>
    <source>
        <strain evidence="9 10">DSM 103371</strain>
    </source>
</reference>
<comment type="caution">
    <text evidence="9">The sequence shown here is derived from an EMBL/GenBank/DDBJ whole genome shotgun (WGS) entry which is preliminary data.</text>
</comment>
<feature type="transmembrane region" description="Helical" evidence="8">
    <location>
        <begin position="15"/>
        <end position="37"/>
    </location>
</feature>
<dbReference type="PANTHER" id="PTHR30269">
    <property type="entry name" value="TRANSMEMBRANE PROTEIN YFCA"/>
    <property type="match status" value="1"/>
</dbReference>
<keyword evidence="6 8" id="KW-1133">Transmembrane helix</keyword>
<gene>
    <name evidence="9" type="ORF">C8D95_11152</name>
</gene>
<feature type="transmembrane region" description="Helical" evidence="8">
    <location>
        <begin position="85"/>
        <end position="107"/>
    </location>
</feature>
<evidence type="ECO:0000256" key="5">
    <source>
        <dbReference type="ARBA" id="ARBA00022692"/>
    </source>
</evidence>
<evidence type="ECO:0000256" key="8">
    <source>
        <dbReference type="RuleBase" id="RU363041"/>
    </source>
</evidence>
<organism evidence="9 10">
    <name type="scientific">Silicimonas algicola</name>
    <dbReference type="NCBI Taxonomy" id="1826607"/>
    <lineage>
        <taxon>Bacteria</taxon>
        <taxon>Pseudomonadati</taxon>
        <taxon>Pseudomonadota</taxon>
        <taxon>Alphaproteobacteria</taxon>
        <taxon>Rhodobacterales</taxon>
        <taxon>Paracoccaceae</taxon>
    </lineage>
</organism>
<keyword evidence="3" id="KW-0813">Transport</keyword>
<keyword evidence="4 8" id="KW-1003">Cell membrane</keyword>
<keyword evidence="5 8" id="KW-0812">Transmembrane</keyword>
<dbReference type="Pfam" id="PF01925">
    <property type="entry name" value="TauE"/>
    <property type="match status" value="1"/>
</dbReference>
<feature type="transmembrane region" description="Helical" evidence="8">
    <location>
        <begin position="172"/>
        <end position="194"/>
    </location>
</feature>
<dbReference type="GO" id="GO:0005886">
    <property type="term" value="C:plasma membrane"/>
    <property type="evidence" value="ECO:0007669"/>
    <property type="project" value="UniProtKB-SubCell"/>
</dbReference>
<evidence type="ECO:0000256" key="6">
    <source>
        <dbReference type="ARBA" id="ARBA00022989"/>
    </source>
</evidence>
<evidence type="ECO:0000313" key="10">
    <source>
        <dbReference type="Proteomes" id="UP000245390"/>
    </source>
</evidence>
<protein>
    <recommendedName>
        <fullName evidence="8">Probable membrane transporter protein</fullName>
    </recommendedName>
</protein>
<evidence type="ECO:0000256" key="4">
    <source>
        <dbReference type="ARBA" id="ARBA00022475"/>
    </source>
</evidence>
<sequence>MDVDLSFLGSAMELFSVPALLGIAAASFIGSFITVALGIGGGALMLAALASLMPPAALIPVHGAIQIGSNLFRAGILLGHVYWPPFLAFTIGSVIGAVAGGSIVVNLPPPYVQIGVGAFVIWSVLSKPPAWLSRWPGLTGGISSFLTMFFGATGLFVANFTKSLNLPRQSHVATHASLMTLQHVLKVAIFAILGFAFGPWLGFIVVMVLAGLAGTLAGKLLLNRMTDHGFKRALDVILILVSLRLIWTGVAAL</sequence>
<comment type="similarity">
    <text evidence="2 8">Belongs to the 4-toluene sulfonate uptake permease (TSUP) (TC 2.A.102) family.</text>
</comment>
<name>A0A316GIJ8_9RHOB</name>
<dbReference type="EMBL" id="QGGV01000011">
    <property type="protein sequence ID" value="PWK54617.1"/>
    <property type="molecule type" value="Genomic_DNA"/>
</dbReference>
<evidence type="ECO:0000256" key="2">
    <source>
        <dbReference type="ARBA" id="ARBA00009142"/>
    </source>
</evidence>
<keyword evidence="7 8" id="KW-0472">Membrane</keyword>
<feature type="transmembrane region" description="Helical" evidence="8">
    <location>
        <begin position="114"/>
        <end position="132"/>
    </location>
</feature>
<dbReference type="InterPro" id="IPR052017">
    <property type="entry name" value="TSUP"/>
</dbReference>
<dbReference type="Proteomes" id="UP000245390">
    <property type="component" value="Unassembled WGS sequence"/>
</dbReference>
<dbReference type="PANTHER" id="PTHR30269:SF37">
    <property type="entry name" value="MEMBRANE TRANSPORTER PROTEIN"/>
    <property type="match status" value="1"/>
</dbReference>
<accession>A0A316GIJ8</accession>
<comment type="subcellular location">
    <subcellularLocation>
        <location evidence="1 8">Cell membrane</location>
        <topology evidence="1 8">Multi-pass membrane protein</topology>
    </subcellularLocation>
</comment>
<dbReference type="InterPro" id="IPR002781">
    <property type="entry name" value="TM_pro_TauE-like"/>
</dbReference>